<dbReference type="OrthoDB" id="9757876at2"/>
<feature type="transmembrane region" description="Helical" evidence="1">
    <location>
        <begin position="903"/>
        <end position="924"/>
    </location>
</feature>
<dbReference type="SUPFAM" id="SSF82693">
    <property type="entry name" value="Multidrug efflux transporter AcrB pore domain, PN1, PN2, PC1 and PC2 subdomains"/>
    <property type="match status" value="2"/>
</dbReference>
<feature type="transmembrane region" description="Helical" evidence="1">
    <location>
        <begin position="378"/>
        <end position="399"/>
    </location>
</feature>
<dbReference type="InterPro" id="IPR001036">
    <property type="entry name" value="Acrflvin-R"/>
</dbReference>
<gene>
    <name evidence="2" type="ORF">JonanDRAFT_0309</name>
</gene>
<name>H0UIT4_9BACT</name>
<dbReference type="Gene3D" id="3.30.2090.10">
    <property type="entry name" value="Multidrug efflux transporter AcrB TolC docking domain, DN and DC subdomains"/>
    <property type="match status" value="2"/>
</dbReference>
<feature type="transmembrane region" description="Helical" evidence="1">
    <location>
        <begin position="431"/>
        <end position="450"/>
    </location>
</feature>
<evidence type="ECO:0000256" key="1">
    <source>
        <dbReference type="SAM" id="Phobius"/>
    </source>
</evidence>
<evidence type="ECO:0000313" key="3">
    <source>
        <dbReference type="Proteomes" id="UP000003806"/>
    </source>
</evidence>
<keyword evidence="3" id="KW-1185">Reference proteome</keyword>
<dbReference type="SUPFAM" id="SSF82866">
    <property type="entry name" value="Multidrug efflux transporter AcrB transmembrane domain"/>
    <property type="match status" value="2"/>
</dbReference>
<dbReference type="Gene3D" id="3.30.70.1430">
    <property type="entry name" value="Multidrug efflux transporter AcrB pore domain"/>
    <property type="match status" value="2"/>
</dbReference>
<accession>H0UIT4</accession>
<dbReference type="PRINTS" id="PR00702">
    <property type="entry name" value="ACRIFLAVINRP"/>
</dbReference>
<dbReference type="PANTHER" id="PTHR32063">
    <property type="match status" value="1"/>
</dbReference>
<sequence length="1011" mass="109914">MELGRGSIVRRVSVLFFCFLIAVAGAVSYFELGKLEDPTFTIKTAIVAAVYPGASADEVRREVADPLEEAIQAMGQLKEIKTRCTPGMAIIYAEMKAKYKTSALPEIWDILRQKVNDAKIKLPPGVTVVVNNDFGDVYGQYYALTGEGYSLKELKDFADVIKRELVLVPGVASVKIIGDRPDVVRIEFTPERLAAMHLPPLALYSVLNQQNAVTDAGQVKLSDRLIRLDPTSGISSLSDLENLVVGGSGGSLVRLSDLGQVTRGPAEPPQLLMEYDNRPALGIGISTVEGGNVVAMGEAVKARLEKLKPFMPIGMELQPVYLQSDGVTQSVNEFVMNVIESVAIVVGILLIFMGLRTGLLIGLVLLLVIAATLATMKVLGIFLQIVSLGTLIVALGMLVDNAIVISEEMLVGVGRGEELTAVAEKAVTVNFWPLLGGTLIAILGFMPVGLSNEAAGEFCRSLFQVISISLLWSWVLALTATPALGSFLLHGTKVVDDPYDSFLFRWYRRFLEWCIRWRFLVILMTIGCFAVSVAGFKSVKKSFFPNSNSPYFIIDLWSPQGTDINSHLEKARAIALGLSARKDVKHVTVVAGGGGLRFLLTIAPPDPNSSFAQMIVETDGEDGPLAALQDAERMMSQMPGVEGVCKLFSKGSGLTAKVEARFSGPDPNVLRELADKAAVIFRSTPGSRFTRTDWRDRVKVLKPQISVDRMRHLGLTRPMIAQTIHMVSGGTTVGLYRDGKDLLPILATVPKKIRFDYGALRSLPIWAPAALGTVPLSSVVTSFESDWEDQILWTYNRQLAILVQSEVALNQNANDFLDAVRPKVEAIPLPVGYKLEWAGEYKTSGEAVRGIIQLLPYGVIGMFFLMVLLFNGFIEPTIIFLCLPLTVIGVTWGLLLSNQPFSFLAFLGFLSLMGMLSKNSIVLLDQVASEFAAGKDRYEVIVNAGVSRLRPVSMSAVTTVLGMIPLAGDKLFAPLAVTIMAGLTVATVLTLIIVPVLCSIFYRVPPRRCHE</sequence>
<dbReference type="Gene3D" id="3.30.70.1440">
    <property type="entry name" value="Multidrug efflux transporter AcrB pore domain"/>
    <property type="match status" value="1"/>
</dbReference>
<feature type="transmembrane region" description="Helical" evidence="1">
    <location>
        <begin position="878"/>
        <end position="896"/>
    </location>
</feature>
<feature type="transmembrane region" description="Helical" evidence="1">
    <location>
        <begin position="515"/>
        <end position="536"/>
    </location>
</feature>
<dbReference type="SUPFAM" id="SSF82714">
    <property type="entry name" value="Multidrug efflux transporter AcrB TolC docking domain, DN and DC subdomains"/>
    <property type="match status" value="2"/>
</dbReference>
<feature type="transmembrane region" description="Helical" evidence="1">
    <location>
        <begin position="854"/>
        <end position="872"/>
    </location>
</feature>
<dbReference type="RefSeq" id="WP_008520145.1">
    <property type="nucleotide sequence ID" value="NZ_CM001376.1"/>
</dbReference>
<dbReference type="EMBL" id="CM001376">
    <property type="protein sequence ID" value="EHM12728.1"/>
    <property type="molecule type" value="Genomic_DNA"/>
</dbReference>
<keyword evidence="1" id="KW-0472">Membrane</keyword>
<dbReference type="GO" id="GO:0042910">
    <property type="term" value="F:xenobiotic transmembrane transporter activity"/>
    <property type="evidence" value="ECO:0007669"/>
    <property type="project" value="TreeGrafter"/>
</dbReference>
<dbReference type="eggNOG" id="COG0841">
    <property type="taxonomic scope" value="Bacteria"/>
</dbReference>
<dbReference type="Gene3D" id="1.20.1640.10">
    <property type="entry name" value="Multidrug efflux transporter AcrB transmembrane domain"/>
    <property type="match status" value="2"/>
</dbReference>
<keyword evidence="1" id="KW-0812">Transmembrane</keyword>
<feature type="transmembrane region" description="Helical" evidence="1">
    <location>
        <begin position="12"/>
        <end position="30"/>
    </location>
</feature>
<reference evidence="2 3" key="1">
    <citation type="submission" date="2011-11" db="EMBL/GenBank/DDBJ databases">
        <title>The Noncontiguous Finished genome of Jonquetella anthropi DSM 22815.</title>
        <authorList>
            <consortium name="US DOE Joint Genome Institute (JGI-PGF)"/>
            <person name="Lucas S."/>
            <person name="Copeland A."/>
            <person name="Lapidus A."/>
            <person name="Glavina del Rio T."/>
            <person name="Dalin E."/>
            <person name="Tice H."/>
            <person name="Bruce D."/>
            <person name="Goodwin L."/>
            <person name="Pitluck S."/>
            <person name="Peters L."/>
            <person name="Mikhailova N."/>
            <person name="Held B."/>
            <person name="Kyrpides N."/>
            <person name="Mavromatis K."/>
            <person name="Ivanova N."/>
            <person name="Markowitz V."/>
            <person name="Cheng J.-F."/>
            <person name="Hugenholtz P."/>
            <person name="Woyke T."/>
            <person name="Wu D."/>
            <person name="Gronow S."/>
            <person name="Wellnitz S."/>
            <person name="Brambilla E."/>
            <person name="Klenk H.-P."/>
            <person name="Eisen J.A."/>
        </authorList>
    </citation>
    <scope>NUCLEOTIDE SEQUENCE [LARGE SCALE GENOMIC DNA]</scope>
    <source>
        <strain evidence="2 3">DSM 22815</strain>
    </source>
</reference>
<feature type="transmembrane region" description="Helical" evidence="1">
    <location>
        <begin position="462"/>
        <end position="489"/>
    </location>
</feature>
<dbReference type="InterPro" id="IPR027463">
    <property type="entry name" value="AcrB_DN_DC_subdom"/>
</dbReference>
<feature type="transmembrane region" description="Helical" evidence="1">
    <location>
        <begin position="342"/>
        <end position="371"/>
    </location>
</feature>
<protein>
    <submittedName>
        <fullName evidence="2">Cation/multidrug efflux pump</fullName>
    </submittedName>
</protein>
<dbReference type="PANTHER" id="PTHR32063:SF18">
    <property type="entry name" value="CATION EFFLUX SYSTEM PROTEIN"/>
    <property type="match status" value="1"/>
</dbReference>
<organism evidence="2 3">
    <name type="scientific">Jonquetella anthropi DSM 22815</name>
    <dbReference type="NCBI Taxonomy" id="885272"/>
    <lineage>
        <taxon>Bacteria</taxon>
        <taxon>Thermotogati</taxon>
        <taxon>Synergistota</taxon>
        <taxon>Synergistia</taxon>
        <taxon>Synergistales</taxon>
        <taxon>Dethiosulfovibrionaceae</taxon>
        <taxon>Jonquetella</taxon>
    </lineage>
</organism>
<dbReference type="Pfam" id="PF00873">
    <property type="entry name" value="ACR_tran"/>
    <property type="match status" value="1"/>
</dbReference>
<dbReference type="GO" id="GO:0005886">
    <property type="term" value="C:plasma membrane"/>
    <property type="evidence" value="ECO:0007669"/>
    <property type="project" value="TreeGrafter"/>
</dbReference>
<dbReference type="HOGENOM" id="CLU_002755_1_2_0"/>
<dbReference type="STRING" id="885272.JonanDRAFT_0309"/>
<proteinExistence type="predicted"/>
<keyword evidence="1" id="KW-1133">Transmembrane helix</keyword>
<dbReference type="AlphaFoldDB" id="H0UIT4"/>
<evidence type="ECO:0000313" key="2">
    <source>
        <dbReference type="EMBL" id="EHM12728.1"/>
    </source>
</evidence>
<feature type="transmembrane region" description="Helical" evidence="1">
    <location>
        <begin position="971"/>
        <end position="1002"/>
    </location>
</feature>
<dbReference type="Proteomes" id="UP000003806">
    <property type="component" value="Chromosome"/>
</dbReference>
<dbReference type="Gene3D" id="3.30.70.1320">
    <property type="entry name" value="Multidrug efflux transporter AcrB pore domain like"/>
    <property type="match status" value="1"/>
</dbReference>